<dbReference type="EMBL" id="CP054493">
    <property type="protein sequence ID" value="QOY55902.1"/>
    <property type="molecule type" value="Genomic_DNA"/>
</dbReference>
<comment type="subcellular location">
    <subcellularLocation>
        <location evidence="1">Cell membrane</location>
        <topology evidence="1">Multi-pass membrane protein</topology>
    </subcellularLocation>
</comment>
<name>A0A7S7RQY4_9BACT</name>
<dbReference type="PANTHER" id="PTHR32089">
    <property type="entry name" value="METHYL-ACCEPTING CHEMOTAXIS PROTEIN MCPB"/>
    <property type="match status" value="1"/>
</dbReference>
<feature type="domain" description="Methyl-accepting transducer" evidence="11">
    <location>
        <begin position="432"/>
        <end position="689"/>
    </location>
</feature>
<evidence type="ECO:0000256" key="5">
    <source>
        <dbReference type="ARBA" id="ARBA00023136"/>
    </source>
</evidence>
<dbReference type="AlphaFoldDB" id="A0A7S7RQY4"/>
<accession>A0A7S7RQY4</accession>
<dbReference type="GO" id="GO:0007165">
    <property type="term" value="P:signal transduction"/>
    <property type="evidence" value="ECO:0007669"/>
    <property type="project" value="UniProtKB-KW"/>
</dbReference>
<dbReference type="Pfam" id="PF08269">
    <property type="entry name" value="dCache_2"/>
    <property type="match status" value="1"/>
</dbReference>
<evidence type="ECO:0000256" key="6">
    <source>
        <dbReference type="ARBA" id="ARBA00023224"/>
    </source>
</evidence>
<comment type="similarity">
    <text evidence="7">Belongs to the methyl-accepting chemotaxis (MCP) protein family.</text>
</comment>
<feature type="coiled-coil region" evidence="9">
    <location>
        <begin position="489"/>
        <end position="516"/>
    </location>
</feature>
<evidence type="ECO:0000256" key="9">
    <source>
        <dbReference type="SAM" id="Coils"/>
    </source>
</evidence>
<dbReference type="SMART" id="SM00283">
    <property type="entry name" value="MA"/>
    <property type="match status" value="1"/>
</dbReference>
<keyword evidence="3 10" id="KW-0812">Transmembrane</keyword>
<dbReference type="InterPro" id="IPR004089">
    <property type="entry name" value="MCPsignal_dom"/>
</dbReference>
<keyword evidence="4 10" id="KW-1133">Transmembrane helix</keyword>
<dbReference type="InterPro" id="IPR004010">
    <property type="entry name" value="Double_Cache_2"/>
</dbReference>
<proteinExistence type="inferred from homology"/>
<keyword evidence="5 10" id="KW-0472">Membrane</keyword>
<dbReference type="PANTHER" id="PTHR32089:SF114">
    <property type="entry name" value="METHYL-ACCEPTING CHEMOTAXIS PROTEIN MCPB"/>
    <property type="match status" value="1"/>
</dbReference>
<dbReference type="PROSITE" id="PS50885">
    <property type="entry name" value="HAMP"/>
    <property type="match status" value="1"/>
</dbReference>
<dbReference type="Pfam" id="PF00015">
    <property type="entry name" value="MCPsignal"/>
    <property type="match status" value="1"/>
</dbReference>
<dbReference type="CDD" id="cd06225">
    <property type="entry name" value="HAMP"/>
    <property type="match status" value="1"/>
</dbReference>
<dbReference type="KEGG" id="smas:HUE87_09100"/>
<keyword evidence="14" id="KW-1185">Reference proteome</keyword>
<feature type="transmembrane region" description="Helical" evidence="10">
    <location>
        <begin position="12"/>
        <end position="31"/>
    </location>
</feature>
<keyword evidence="2" id="KW-1003">Cell membrane</keyword>
<evidence type="ECO:0000256" key="2">
    <source>
        <dbReference type="ARBA" id="ARBA00022475"/>
    </source>
</evidence>
<evidence type="ECO:0000259" key="11">
    <source>
        <dbReference type="PROSITE" id="PS50111"/>
    </source>
</evidence>
<protein>
    <submittedName>
        <fullName evidence="13">Methyl-accepting chemotaxis protein</fullName>
    </submittedName>
</protein>
<dbReference type="SMART" id="SM00304">
    <property type="entry name" value="HAMP"/>
    <property type="match status" value="1"/>
</dbReference>
<evidence type="ECO:0000313" key="13">
    <source>
        <dbReference type="EMBL" id="QOY55902.1"/>
    </source>
</evidence>
<dbReference type="InterPro" id="IPR033480">
    <property type="entry name" value="sCache_2"/>
</dbReference>
<keyword evidence="9" id="KW-0175">Coiled coil</keyword>
<sequence length="704" mass="78441">MVRVSIKTKMLYIIISTVFIVSTSIVLQSIYSINALTEENIKKYTQEAYTNKEIELKNYVSVAIKSVESFYKRTSSEKVKKELINDLEIQTDFIFKIIKNEYESNNNRLSKLQLQNHIKNLLSCATYGKDGYFWINDTNQNMVMHPIKPSLDGQDLSNFKDPNGVHIFSEMTKIAQSKGAGVVEYSWAKPGFDTPQPKISYVKLFKPFNWVIGTGAYVSDVTTKMQEEALKTVSEIRFGESGYFWINNADPKMIMHPIKPSLNGKELSAVKDPKGVYLFNEMAKIAKDKGSGIVKYHWEKPGYDKPQPKISYIEMFKPWGWIIGTGEYVDNIEDKILQMRKDADSEIASSVTDIIVTTIILAFLVGLMVVLVANKIIILPIKDILKILVKLEECDLTKKAVVNSNDEIQDIAHSMNRFIEKVHASIDGAKVTSIDNSSISHELSVTSLDVGKNVEKSVLIVNETTEKTHLIMQEIMDSIKDARASKDEIIEANNILNSVRDEIVELTKKVQSSAQNETELASSIEALSKDTEQVKGILTVIADIADQTNLLALNAAIEAARAGEHGRGFAVVADEVRKLAERTQKSLLEINATINVIVQSTASASDQMGSNSKDMDALACTSIEVEKKINETATIVNNATSASDKTVKDFERTGEKIKNIENSINEINSLSTVNARSVEEIASAAEHLYSMTEELSGKLELFKT</sequence>
<evidence type="ECO:0000256" key="7">
    <source>
        <dbReference type="ARBA" id="ARBA00029447"/>
    </source>
</evidence>
<evidence type="ECO:0000256" key="4">
    <source>
        <dbReference type="ARBA" id="ARBA00022989"/>
    </source>
</evidence>
<gene>
    <name evidence="13" type="ORF">HUE87_09100</name>
</gene>
<dbReference type="GO" id="GO:0005886">
    <property type="term" value="C:plasma membrane"/>
    <property type="evidence" value="ECO:0007669"/>
    <property type="project" value="UniProtKB-SubCell"/>
</dbReference>
<keyword evidence="6 8" id="KW-0807">Transducer</keyword>
<evidence type="ECO:0000259" key="12">
    <source>
        <dbReference type="PROSITE" id="PS50885"/>
    </source>
</evidence>
<evidence type="ECO:0000256" key="10">
    <source>
        <dbReference type="SAM" id="Phobius"/>
    </source>
</evidence>
<dbReference type="SUPFAM" id="SSF58104">
    <property type="entry name" value="Methyl-accepting chemotaxis protein (MCP) signaling domain"/>
    <property type="match status" value="1"/>
</dbReference>
<dbReference type="PROSITE" id="PS50111">
    <property type="entry name" value="CHEMOTAXIS_TRANSDUC_2"/>
    <property type="match status" value="1"/>
</dbReference>
<dbReference type="InterPro" id="IPR003660">
    <property type="entry name" value="HAMP_dom"/>
</dbReference>
<evidence type="ECO:0000313" key="14">
    <source>
        <dbReference type="Proteomes" id="UP000593836"/>
    </source>
</evidence>
<evidence type="ECO:0000256" key="8">
    <source>
        <dbReference type="PROSITE-ProRule" id="PRU00284"/>
    </source>
</evidence>
<evidence type="ECO:0000256" key="1">
    <source>
        <dbReference type="ARBA" id="ARBA00004651"/>
    </source>
</evidence>
<feature type="domain" description="HAMP" evidence="12">
    <location>
        <begin position="375"/>
        <end position="427"/>
    </location>
</feature>
<evidence type="ECO:0000256" key="3">
    <source>
        <dbReference type="ARBA" id="ARBA00022692"/>
    </source>
</evidence>
<dbReference type="Gene3D" id="3.30.450.20">
    <property type="entry name" value="PAS domain"/>
    <property type="match status" value="2"/>
</dbReference>
<dbReference type="SMART" id="SM01049">
    <property type="entry name" value="Cache_2"/>
    <property type="match status" value="2"/>
</dbReference>
<organism evidence="13 14">
    <name type="scientific">Candidatus Sulfurimonas marisnigri</name>
    <dbReference type="NCBI Taxonomy" id="2740405"/>
    <lineage>
        <taxon>Bacteria</taxon>
        <taxon>Pseudomonadati</taxon>
        <taxon>Campylobacterota</taxon>
        <taxon>Epsilonproteobacteria</taxon>
        <taxon>Campylobacterales</taxon>
        <taxon>Sulfurimonadaceae</taxon>
        <taxon>Sulfurimonas</taxon>
    </lineage>
</organism>
<dbReference type="Proteomes" id="UP000593836">
    <property type="component" value="Chromosome"/>
</dbReference>
<feature type="transmembrane region" description="Helical" evidence="10">
    <location>
        <begin position="354"/>
        <end position="373"/>
    </location>
</feature>
<reference evidence="13 14" key="1">
    <citation type="submission" date="2020-05" db="EMBL/GenBank/DDBJ databases">
        <title>Sulfurimonas marisnigri, sp. nov., and Sulfurimonas baltica, sp. nov., manganese oxide reducing chemolithoautotrophs of the class Epsilonproteobacteria isolated from the pelagic redoxclines of the Black and Baltic Seas and emended description of the genus Sulfurimonas.</title>
        <authorList>
            <person name="Henkel J.V."/>
            <person name="Laudan C."/>
            <person name="Werner J."/>
            <person name="Neu T."/>
            <person name="Plewe S."/>
            <person name="Sproer C."/>
            <person name="Bunk B."/>
            <person name="Schulz-Vogt H.N."/>
        </authorList>
    </citation>
    <scope>NUCLEOTIDE SEQUENCE [LARGE SCALE GENOMIC DNA]</scope>
    <source>
        <strain evidence="13 14">SoZ1</strain>
    </source>
</reference>
<dbReference type="Gene3D" id="1.10.287.950">
    <property type="entry name" value="Methyl-accepting chemotaxis protein"/>
    <property type="match status" value="1"/>
</dbReference>